<feature type="transmembrane region" description="Helical" evidence="1">
    <location>
        <begin position="268"/>
        <end position="289"/>
    </location>
</feature>
<proteinExistence type="predicted"/>
<feature type="transmembrane region" description="Helical" evidence="1">
    <location>
        <begin position="25"/>
        <end position="50"/>
    </location>
</feature>
<gene>
    <name evidence="2" type="ORF">BJBARM5_0893</name>
</gene>
<protein>
    <submittedName>
        <fullName evidence="2">Uncharacterized protein</fullName>
    </submittedName>
</protein>
<feature type="transmembrane region" description="Helical" evidence="1">
    <location>
        <begin position="97"/>
        <end position="124"/>
    </location>
</feature>
<organism evidence="2 3">
    <name type="scientific">Candidatus Parvarchaeum acidophilus ARMAN-5</name>
    <dbReference type="NCBI Taxonomy" id="662762"/>
    <lineage>
        <taxon>Archaea</taxon>
        <taxon>Candidatus Parvarchaeota</taxon>
        <taxon>Candidatus Parvarchaeum</taxon>
    </lineage>
</organism>
<evidence type="ECO:0000256" key="1">
    <source>
        <dbReference type="SAM" id="Phobius"/>
    </source>
</evidence>
<dbReference type="EMBL" id="GG745603">
    <property type="protein sequence ID" value="EFD92376.1"/>
    <property type="molecule type" value="Genomic_DNA"/>
</dbReference>
<sequence length="321" mass="35060">MFERTRNGWRLAAQIRKIIMSDKKLFIYPVLIAVVTLIEFVLIFASVTLIPAGGNINLAVSNLNASSSANSFAGQPANTSATVSSQTLSQGYTTDGYLILGLFVFYLISTFSTMYLVIALLISFRSYVNDKDRITFRSALKAVRPYLKQILEWAVFYAIVLLVLRLLESRFRGLGRLIVAGIGSFTLALASFFAAQVILDKKTGPIATVKASFDTIIHHFGATFGGVAYSDLYGLMFAVTGILLIVAGGVAFMATGILLLLIIAAVGFALMVFGLLISFTTLSVFKLILYDYASTGTLPQGFDKNMVDMTIKQRKTRNNQL</sequence>
<feature type="transmembrane region" description="Helical" evidence="1">
    <location>
        <begin position="173"/>
        <end position="199"/>
    </location>
</feature>
<evidence type="ECO:0000313" key="2">
    <source>
        <dbReference type="EMBL" id="EFD92376.1"/>
    </source>
</evidence>
<keyword evidence="1" id="KW-0472">Membrane</keyword>
<feature type="transmembrane region" description="Helical" evidence="1">
    <location>
        <begin position="235"/>
        <end position="261"/>
    </location>
</feature>
<evidence type="ECO:0000313" key="3">
    <source>
        <dbReference type="Proteomes" id="UP000009376"/>
    </source>
</evidence>
<accession>D6GWM3</accession>
<keyword evidence="1" id="KW-1133">Transmembrane helix</keyword>
<keyword evidence="1" id="KW-0812">Transmembrane</keyword>
<dbReference type="AlphaFoldDB" id="D6GWM3"/>
<name>D6GWM3_PARA5</name>
<dbReference type="Proteomes" id="UP000009376">
    <property type="component" value="Unassembled WGS sequence"/>
</dbReference>
<feature type="transmembrane region" description="Helical" evidence="1">
    <location>
        <begin position="145"/>
        <end position="167"/>
    </location>
</feature>
<reference evidence="2 3" key="1">
    <citation type="journal article" date="2010" name="Proc. Natl. Acad. Sci. U.S.A.">
        <title>Enigmatic, ultrasmall, uncultivated Archaea.</title>
        <authorList>
            <person name="Baker B.J."/>
            <person name="Comolli L.R."/>
            <person name="Dick G.J."/>
            <person name="Hauser L.J."/>
            <person name="Hyatt D."/>
            <person name="Dill B.D."/>
            <person name="Land M.L."/>
            <person name="Verberkmoes N.C."/>
            <person name="Hettich R.L."/>
            <person name="Banfield J.F."/>
        </authorList>
    </citation>
    <scope>NUCLEOTIDE SEQUENCE [LARGE SCALE GENOMIC DNA]</scope>
</reference>